<gene>
    <name evidence="1" type="ORF">BV22DRAFT_1032314</name>
</gene>
<accession>A0ACB8BPA7</accession>
<reference evidence="1" key="1">
    <citation type="journal article" date="2021" name="New Phytol.">
        <title>Evolutionary innovations through gain and loss of genes in the ectomycorrhizal Boletales.</title>
        <authorList>
            <person name="Wu G."/>
            <person name="Miyauchi S."/>
            <person name="Morin E."/>
            <person name="Kuo A."/>
            <person name="Drula E."/>
            <person name="Varga T."/>
            <person name="Kohler A."/>
            <person name="Feng B."/>
            <person name="Cao Y."/>
            <person name="Lipzen A."/>
            <person name="Daum C."/>
            <person name="Hundley H."/>
            <person name="Pangilinan J."/>
            <person name="Johnson J."/>
            <person name="Barry K."/>
            <person name="LaButti K."/>
            <person name="Ng V."/>
            <person name="Ahrendt S."/>
            <person name="Min B."/>
            <person name="Choi I.G."/>
            <person name="Park H."/>
            <person name="Plett J.M."/>
            <person name="Magnuson J."/>
            <person name="Spatafora J.W."/>
            <person name="Nagy L.G."/>
            <person name="Henrissat B."/>
            <person name="Grigoriev I.V."/>
            <person name="Yang Z.L."/>
            <person name="Xu J."/>
            <person name="Martin F.M."/>
        </authorList>
    </citation>
    <scope>NUCLEOTIDE SEQUENCE</scope>
    <source>
        <strain evidence="1">KUC20120723A-06</strain>
    </source>
</reference>
<keyword evidence="2" id="KW-1185">Reference proteome</keyword>
<proteinExistence type="predicted"/>
<sequence>MASNCSTLSGWDAELYSDRVNLIGCTTVAGITYGIMLILLVTCAISLLKTIRSPTSERSTRNRAIYQLLYIAVMFILGTLYLSATTQRVQIEYVDHPNVPGGALALTAAVAQDPVSRIGPVVYVLANWMSDCLVLWRVFVLYHGSPYQVWVAIFPFVLFLGVVAVGIIGIVHPTIIDQLFCSRSNLATRAVTLYYGLTLSLSLLSAILVISRVYVHKRRLQKALGPGHGSLYTSVAVMTIESSGLYAVWLLIFLVLYVFESPLQIVFLASLCHVQVR</sequence>
<evidence type="ECO:0000313" key="2">
    <source>
        <dbReference type="Proteomes" id="UP000790709"/>
    </source>
</evidence>
<organism evidence="1 2">
    <name type="scientific">Leucogyrophana mollusca</name>
    <dbReference type="NCBI Taxonomy" id="85980"/>
    <lineage>
        <taxon>Eukaryota</taxon>
        <taxon>Fungi</taxon>
        <taxon>Dikarya</taxon>
        <taxon>Basidiomycota</taxon>
        <taxon>Agaricomycotina</taxon>
        <taxon>Agaricomycetes</taxon>
        <taxon>Agaricomycetidae</taxon>
        <taxon>Boletales</taxon>
        <taxon>Boletales incertae sedis</taxon>
        <taxon>Leucogyrophana</taxon>
    </lineage>
</organism>
<comment type="caution">
    <text evidence="1">The sequence shown here is derived from an EMBL/GenBank/DDBJ whole genome shotgun (WGS) entry which is preliminary data.</text>
</comment>
<name>A0ACB8BPA7_9AGAM</name>
<dbReference type="Proteomes" id="UP000790709">
    <property type="component" value="Unassembled WGS sequence"/>
</dbReference>
<protein>
    <submittedName>
        <fullName evidence="1">Uncharacterized protein</fullName>
    </submittedName>
</protein>
<dbReference type="EMBL" id="MU266374">
    <property type="protein sequence ID" value="KAH7926975.1"/>
    <property type="molecule type" value="Genomic_DNA"/>
</dbReference>
<evidence type="ECO:0000313" key="1">
    <source>
        <dbReference type="EMBL" id="KAH7926975.1"/>
    </source>
</evidence>